<evidence type="ECO:0000256" key="6">
    <source>
        <dbReference type="ARBA" id="ARBA00022777"/>
    </source>
</evidence>
<dbReference type="GO" id="GO:0008865">
    <property type="term" value="F:fructokinase activity"/>
    <property type="evidence" value="ECO:0007669"/>
    <property type="project" value="UniProtKB-EC"/>
</dbReference>
<dbReference type="InterPro" id="IPR043129">
    <property type="entry name" value="ATPase_NBD"/>
</dbReference>
<dbReference type="FunFam" id="3.30.420.40:FF:000153">
    <property type="entry name" value="Putative fructokinase"/>
    <property type="match status" value="1"/>
</dbReference>
<organism evidence="13 14">
    <name type="scientific">Liquorilactobacillus nagelii</name>
    <dbReference type="NCBI Taxonomy" id="82688"/>
    <lineage>
        <taxon>Bacteria</taxon>
        <taxon>Bacillati</taxon>
        <taxon>Bacillota</taxon>
        <taxon>Bacilli</taxon>
        <taxon>Lactobacillales</taxon>
        <taxon>Lactobacillaceae</taxon>
        <taxon>Liquorilactobacillus</taxon>
    </lineage>
</organism>
<name>A0A3Q8CBR2_9LACO</name>
<comment type="cofactor">
    <cofactor evidence="1">
        <name>Mg(2+)</name>
        <dbReference type="ChEBI" id="CHEBI:18420"/>
    </cofactor>
</comment>
<evidence type="ECO:0000256" key="2">
    <source>
        <dbReference type="ARBA" id="ARBA00006479"/>
    </source>
</evidence>
<dbReference type="EC" id="2.7.1.4" evidence="11"/>
<evidence type="ECO:0000256" key="10">
    <source>
        <dbReference type="ARBA" id="ARBA00023277"/>
    </source>
</evidence>
<evidence type="ECO:0000256" key="12">
    <source>
        <dbReference type="ARBA" id="ARBA00048451"/>
    </source>
</evidence>
<evidence type="ECO:0000313" key="13">
    <source>
        <dbReference type="EMBL" id="AUJ31498.1"/>
    </source>
</evidence>
<dbReference type="KEGG" id="lng:BSQ50_02340"/>
<dbReference type="PANTHER" id="PTHR42742:SF3">
    <property type="entry name" value="FRUCTOKINASE"/>
    <property type="match status" value="1"/>
</dbReference>
<dbReference type="SUPFAM" id="SSF53067">
    <property type="entry name" value="Actin-like ATPase domain"/>
    <property type="match status" value="1"/>
</dbReference>
<keyword evidence="8" id="KW-0067">ATP-binding</keyword>
<dbReference type="EMBL" id="CP018180">
    <property type="protein sequence ID" value="AUJ31498.1"/>
    <property type="molecule type" value="Genomic_DNA"/>
</dbReference>
<keyword evidence="3" id="KW-0808">Transferase</keyword>
<evidence type="ECO:0000256" key="9">
    <source>
        <dbReference type="ARBA" id="ARBA00022842"/>
    </source>
</evidence>
<evidence type="ECO:0000313" key="14">
    <source>
        <dbReference type="Proteomes" id="UP000324497"/>
    </source>
</evidence>
<keyword evidence="9" id="KW-0460">Magnesium</keyword>
<comment type="catalytic activity">
    <reaction evidence="12">
        <text>D-fructose + ATP = D-fructose 6-phosphate + ADP + H(+)</text>
        <dbReference type="Rhea" id="RHEA:16125"/>
        <dbReference type="ChEBI" id="CHEBI:15378"/>
        <dbReference type="ChEBI" id="CHEBI:30616"/>
        <dbReference type="ChEBI" id="CHEBI:37721"/>
        <dbReference type="ChEBI" id="CHEBI:61527"/>
        <dbReference type="ChEBI" id="CHEBI:456216"/>
        <dbReference type="EC" id="2.7.1.4"/>
    </reaction>
</comment>
<dbReference type="GO" id="GO:0005524">
    <property type="term" value="F:ATP binding"/>
    <property type="evidence" value="ECO:0007669"/>
    <property type="project" value="UniProtKB-KW"/>
</dbReference>
<keyword evidence="6 13" id="KW-0418">Kinase</keyword>
<dbReference type="InterPro" id="IPR000600">
    <property type="entry name" value="ROK"/>
</dbReference>
<dbReference type="PROSITE" id="PS01125">
    <property type="entry name" value="ROK"/>
    <property type="match status" value="1"/>
</dbReference>
<dbReference type="AlphaFoldDB" id="A0A3Q8CBR2"/>
<evidence type="ECO:0000256" key="8">
    <source>
        <dbReference type="ARBA" id="ARBA00022840"/>
    </source>
</evidence>
<dbReference type="CDD" id="cd24067">
    <property type="entry name" value="ASKHA_NBD_ROK_BsFRK-like"/>
    <property type="match status" value="1"/>
</dbReference>
<evidence type="ECO:0000256" key="4">
    <source>
        <dbReference type="ARBA" id="ARBA00022723"/>
    </source>
</evidence>
<protein>
    <recommendedName>
        <fullName evidence="11">fructokinase</fullName>
        <ecNumber evidence="11">2.7.1.4</ecNumber>
    </recommendedName>
</protein>
<proteinExistence type="inferred from homology"/>
<dbReference type="PANTHER" id="PTHR42742">
    <property type="entry name" value="TRANSCRIPTIONAL REPRESSOR MPRA"/>
    <property type="match status" value="1"/>
</dbReference>
<evidence type="ECO:0000256" key="3">
    <source>
        <dbReference type="ARBA" id="ARBA00022679"/>
    </source>
</evidence>
<keyword evidence="5" id="KW-0547">Nucleotide-binding</keyword>
<dbReference type="GO" id="GO:0046872">
    <property type="term" value="F:metal ion binding"/>
    <property type="evidence" value="ECO:0007669"/>
    <property type="project" value="UniProtKB-KW"/>
</dbReference>
<gene>
    <name evidence="13" type="ORF">BSQ50_02340</name>
</gene>
<keyword evidence="14" id="KW-1185">Reference proteome</keyword>
<sequence>MFGAIEAGGTKFVCAIGDQNGNIIKKVKFPTKTPKEVIPKIGSFFKDYNLQKIGVGSFGPIGVNIEQDNYGYILNTPKKGWKEFNFLYELKKNLQVPILWTTDVNIALYGEMKHGAGQEFKNLVYLTVGTGIGAGVVNHGKFYYGASHTEVGHTLLTKLPDDSDFKGTCPYHYDKCAEGLAAGPALQQRVNGEATQLEKKSKIWDLEAEYLAQLCHNVTLSYAPQRIIFGGGVMHNEQLFPKIKRILRKYLNGYYEIKDYDNYIVPAELGDDAGIIGGICLAANNNS</sequence>
<evidence type="ECO:0000256" key="11">
    <source>
        <dbReference type="ARBA" id="ARBA00038887"/>
    </source>
</evidence>
<keyword evidence="10" id="KW-0119">Carbohydrate metabolism</keyword>
<reference evidence="13 14" key="1">
    <citation type="submission" date="2016-11" db="EMBL/GenBank/DDBJ databases">
        <title>Interaction between Lactobacillus species and yeast in water kefir.</title>
        <authorList>
            <person name="Behr J."/>
            <person name="Xu D."/>
            <person name="Vogel R.F."/>
        </authorList>
    </citation>
    <scope>NUCLEOTIDE SEQUENCE [LARGE SCALE GENOMIC DNA]</scope>
    <source>
        <strain evidence="13 14">TMW 1.1827</strain>
    </source>
</reference>
<dbReference type="GeneID" id="78522245"/>
<dbReference type="InterPro" id="IPR051804">
    <property type="entry name" value="Carb_Metab_Reg_Kinase/Isom"/>
</dbReference>
<comment type="similarity">
    <text evidence="2">Belongs to the ROK (NagC/XylR) family.</text>
</comment>
<evidence type="ECO:0000256" key="1">
    <source>
        <dbReference type="ARBA" id="ARBA00001946"/>
    </source>
</evidence>
<keyword evidence="7" id="KW-0862">Zinc</keyword>
<evidence type="ECO:0000256" key="5">
    <source>
        <dbReference type="ARBA" id="ARBA00022741"/>
    </source>
</evidence>
<evidence type="ECO:0000256" key="7">
    <source>
        <dbReference type="ARBA" id="ARBA00022833"/>
    </source>
</evidence>
<keyword evidence="4" id="KW-0479">Metal-binding</keyword>
<dbReference type="Pfam" id="PF00480">
    <property type="entry name" value="ROK"/>
    <property type="match status" value="1"/>
</dbReference>
<dbReference type="InterPro" id="IPR049874">
    <property type="entry name" value="ROK_cs"/>
</dbReference>
<dbReference type="RefSeq" id="WP_057885069.1">
    <property type="nucleotide sequence ID" value="NZ_CP018180.1"/>
</dbReference>
<accession>A0A3Q8CBR2</accession>
<dbReference type="Proteomes" id="UP000324497">
    <property type="component" value="Chromosome"/>
</dbReference>
<dbReference type="Gene3D" id="3.30.420.40">
    <property type="match status" value="2"/>
</dbReference>